<sequence length="410" mass="47771">MSNRLEKENVSTISLFSPDFKEKSHHFYAELRRHDPVHPIRMPSGQRGWMITRYDDAVSVLKDNRFVKNVRSVMEPQEVKRLFPAMEELDLLINHMLGLDPPDHTRLRTLVHKAFTPRMIQELEGRINEIADDLLNRVQNRGRMDLIEDFAFPLPIIVISEMLGIPIEDREKFRDWSNQFLGATNQPEKMAEISPDLKDFMNYLRGLFNQRRNHPREDLISGLVHVKEAGEQLSEAELFAMVFLLIIAGHETTVNLIGNGTLALLEYPEQMEKLKKHPEYYPSAVEELLRYYSPVELATNRWASEDVTLYDKRISQGDLMIVVLASANRDEEQFTDPDRLDITRKNNRHIAFGMGIHYCLGAPLARLEGKIAFETLLRRMPDLRLNTDSEKLEWRYSYLMRGLKSLPVSW</sequence>
<dbReference type="SUPFAM" id="SSF48264">
    <property type="entry name" value="Cytochrome P450"/>
    <property type="match status" value="1"/>
</dbReference>
<dbReference type="PROSITE" id="PS00086">
    <property type="entry name" value="CYTOCHROME_P450"/>
    <property type="match status" value="1"/>
</dbReference>
<dbReference type="GO" id="GO:0016705">
    <property type="term" value="F:oxidoreductase activity, acting on paired donors, with incorporation or reduction of molecular oxygen"/>
    <property type="evidence" value="ECO:0007669"/>
    <property type="project" value="InterPro"/>
</dbReference>
<organism evidence="8 9">
    <name type="scientific">Kroppenstedtia pulmonis</name>
    <dbReference type="NCBI Taxonomy" id="1380685"/>
    <lineage>
        <taxon>Bacteria</taxon>
        <taxon>Bacillati</taxon>
        <taxon>Bacillota</taxon>
        <taxon>Bacilli</taxon>
        <taxon>Bacillales</taxon>
        <taxon>Thermoactinomycetaceae</taxon>
        <taxon>Kroppenstedtia</taxon>
    </lineage>
</organism>
<dbReference type="KEGG" id="kpul:GXN76_11410"/>
<dbReference type="PRINTS" id="PR00359">
    <property type="entry name" value="BP450"/>
</dbReference>
<evidence type="ECO:0000256" key="1">
    <source>
        <dbReference type="ARBA" id="ARBA00010617"/>
    </source>
</evidence>
<dbReference type="AlphaFoldDB" id="A0A7D4CWH3"/>
<gene>
    <name evidence="8" type="ORF">GXN76_11410</name>
</gene>
<comment type="similarity">
    <text evidence="1 7">Belongs to the cytochrome P450 family.</text>
</comment>
<dbReference type="GO" id="GO:0020037">
    <property type="term" value="F:heme binding"/>
    <property type="evidence" value="ECO:0007669"/>
    <property type="project" value="InterPro"/>
</dbReference>
<accession>A0A7D4CWH3</accession>
<reference evidence="8 9" key="1">
    <citation type="submission" date="2020-01" db="EMBL/GenBank/DDBJ databases">
        <authorList>
            <person name="Gulvik C.A."/>
            <person name="Batra D.G."/>
        </authorList>
    </citation>
    <scope>NUCLEOTIDE SEQUENCE [LARGE SCALE GENOMIC DNA]</scope>
    <source>
        <strain evidence="8 9">W9323</strain>
    </source>
</reference>
<dbReference type="PANTHER" id="PTHR46696">
    <property type="entry name" value="P450, PUTATIVE (EUROFUNG)-RELATED"/>
    <property type="match status" value="1"/>
</dbReference>
<keyword evidence="2 7" id="KW-0349">Heme</keyword>
<dbReference type="Pfam" id="PF00067">
    <property type="entry name" value="p450"/>
    <property type="match status" value="1"/>
</dbReference>
<keyword evidence="9" id="KW-1185">Reference proteome</keyword>
<evidence type="ECO:0000313" key="9">
    <source>
        <dbReference type="Proteomes" id="UP000503088"/>
    </source>
</evidence>
<keyword evidence="3 7" id="KW-0479">Metal-binding</keyword>
<dbReference type="Proteomes" id="UP000503088">
    <property type="component" value="Chromosome"/>
</dbReference>
<dbReference type="Gene3D" id="1.10.630.10">
    <property type="entry name" value="Cytochrome P450"/>
    <property type="match status" value="1"/>
</dbReference>
<dbReference type="InterPro" id="IPR001128">
    <property type="entry name" value="Cyt_P450"/>
</dbReference>
<keyword evidence="5 7" id="KW-0408">Iron</keyword>
<proteinExistence type="inferred from homology"/>
<evidence type="ECO:0000256" key="4">
    <source>
        <dbReference type="ARBA" id="ARBA00023002"/>
    </source>
</evidence>
<evidence type="ECO:0000256" key="6">
    <source>
        <dbReference type="ARBA" id="ARBA00023033"/>
    </source>
</evidence>
<keyword evidence="4 7" id="KW-0560">Oxidoreductase</keyword>
<evidence type="ECO:0000313" key="8">
    <source>
        <dbReference type="EMBL" id="QKG85017.1"/>
    </source>
</evidence>
<keyword evidence="6 7" id="KW-0503">Monooxygenase</keyword>
<dbReference type="InterPro" id="IPR017972">
    <property type="entry name" value="Cyt_P450_CS"/>
</dbReference>
<evidence type="ECO:0000256" key="3">
    <source>
        <dbReference type="ARBA" id="ARBA00022723"/>
    </source>
</evidence>
<dbReference type="EMBL" id="CP048104">
    <property type="protein sequence ID" value="QKG85017.1"/>
    <property type="molecule type" value="Genomic_DNA"/>
</dbReference>
<evidence type="ECO:0000256" key="2">
    <source>
        <dbReference type="ARBA" id="ARBA00022617"/>
    </source>
</evidence>
<dbReference type="PRINTS" id="PR00385">
    <property type="entry name" value="P450"/>
</dbReference>
<name>A0A7D4CWH3_9BACL</name>
<dbReference type="InterPro" id="IPR036396">
    <property type="entry name" value="Cyt_P450_sf"/>
</dbReference>
<protein>
    <submittedName>
        <fullName evidence="8">Cytochrome P450</fullName>
    </submittedName>
</protein>
<dbReference type="CDD" id="cd11029">
    <property type="entry name" value="CYP107-like"/>
    <property type="match status" value="1"/>
</dbReference>
<evidence type="ECO:0000256" key="7">
    <source>
        <dbReference type="RuleBase" id="RU000461"/>
    </source>
</evidence>
<dbReference type="GO" id="GO:0004497">
    <property type="term" value="F:monooxygenase activity"/>
    <property type="evidence" value="ECO:0007669"/>
    <property type="project" value="UniProtKB-KW"/>
</dbReference>
<dbReference type="RefSeq" id="WP_173223275.1">
    <property type="nucleotide sequence ID" value="NZ_CP048104.1"/>
</dbReference>
<evidence type="ECO:0000256" key="5">
    <source>
        <dbReference type="ARBA" id="ARBA00023004"/>
    </source>
</evidence>
<dbReference type="FunFam" id="1.10.630.10:FF:000018">
    <property type="entry name" value="Cytochrome P450 monooxygenase"/>
    <property type="match status" value="1"/>
</dbReference>
<dbReference type="PANTHER" id="PTHR46696:SF1">
    <property type="entry name" value="CYTOCHROME P450 YJIB-RELATED"/>
    <property type="match status" value="1"/>
</dbReference>
<dbReference type="InterPro" id="IPR002397">
    <property type="entry name" value="Cyt_P450_B"/>
</dbReference>
<dbReference type="GO" id="GO:0005506">
    <property type="term" value="F:iron ion binding"/>
    <property type="evidence" value="ECO:0007669"/>
    <property type="project" value="InterPro"/>
</dbReference>